<name>A0A0C2VH29_9BACL</name>
<evidence type="ECO:0000256" key="4">
    <source>
        <dbReference type="ARBA" id="ARBA00022989"/>
    </source>
</evidence>
<feature type="transmembrane region" description="Helical" evidence="6">
    <location>
        <begin position="319"/>
        <end position="347"/>
    </location>
</feature>
<keyword evidence="8" id="KW-1185">Reference proteome</keyword>
<protein>
    <recommendedName>
        <fullName evidence="9">Sporulation integral membrane protein YtvI</fullName>
    </recommendedName>
</protein>
<evidence type="ECO:0000313" key="8">
    <source>
        <dbReference type="Proteomes" id="UP000031938"/>
    </source>
</evidence>
<dbReference type="AlphaFoldDB" id="A0A0C2VH29"/>
<comment type="caution">
    <text evidence="7">The sequence shown here is derived from an EMBL/GenBank/DDBJ whole genome shotgun (WGS) entry which is preliminary data.</text>
</comment>
<evidence type="ECO:0000313" key="7">
    <source>
        <dbReference type="EMBL" id="KIL43821.1"/>
    </source>
</evidence>
<evidence type="ECO:0000256" key="6">
    <source>
        <dbReference type="SAM" id="Phobius"/>
    </source>
</evidence>
<organism evidence="7 8">
    <name type="scientific">Jeotgalibacillus soli</name>
    <dbReference type="NCBI Taxonomy" id="889306"/>
    <lineage>
        <taxon>Bacteria</taxon>
        <taxon>Bacillati</taxon>
        <taxon>Bacillota</taxon>
        <taxon>Bacilli</taxon>
        <taxon>Bacillales</taxon>
        <taxon>Caryophanaceae</taxon>
        <taxon>Jeotgalibacillus</taxon>
    </lineage>
</organism>
<dbReference type="EMBL" id="JXRP01000020">
    <property type="protein sequence ID" value="KIL43821.1"/>
    <property type="molecule type" value="Genomic_DNA"/>
</dbReference>
<evidence type="ECO:0008006" key="9">
    <source>
        <dbReference type="Google" id="ProtNLM"/>
    </source>
</evidence>
<dbReference type="PATRIC" id="fig|889306.3.peg.3661"/>
<dbReference type="Pfam" id="PF01594">
    <property type="entry name" value="AI-2E_transport"/>
    <property type="match status" value="1"/>
</dbReference>
<evidence type="ECO:0000256" key="5">
    <source>
        <dbReference type="ARBA" id="ARBA00023136"/>
    </source>
</evidence>
<dbReference type="PANTHER" id="PTHR21716:SF68">
    <property type="entry name" value="TRANSPORT PROTEIN YTVI-RELATED"/>
    <property type="match status" value="1"/>
</dbReference>
<feature type="transmembrane region" description="Helical" evidence="6">
    <location>
        <begin position="289"/>
        <end position="307"/>
    </location>
</feature>
<evidence type="ECO:0000256" key="2">
    <source>
        <dbReference type="ARBA" id="ARBA00009773"/>
    </source>
</evidence>
<feature type="transmembrane region" description="Helical" evidence="6">
    <location>
        <begin position="167"/>
        <end position="189"/>
    </location>
</feature>
<dbReference type="InterPro" id="IPR014227">
    <property type="entry name" value="YtvI-like"/>
</dbReference>
<keyword evidence="5 6" id="KW-0472">Membrane</keyword>
<keyword evidence="4 6" id="KW-1133">Transmembrane helix</keyword>
<dbReference type="NCBIfam" id="TIGR02872">
    <property type="entry name" value="spore_ytvI"/>
    <property type="match status" value="1"/>
</dbReference>
<feature type="transmembrane region" description="Helical" evidence="6">
    <location>
        <begin position="222"/>
        <end position="245"/>
    </location>
</feature>
<feature type="transmembrane region" description="Helical" evidence="6">
    <location>
        <begin position="13"/>
        <end position="46"/>
    </location>
</feature>
<evidence type="ECO:0000256" key="1">
    <source>
        <dbReference type="ARBA" id="ARBA00004141"/>
    </source>
</evidence>
<dbReference type="InterPro" id="IPR002549">
    <property type="entry name" value="AI-2E-like"/>
</dbReference>
<dbReference type="RefSeq" id="WP_041090738.1">
    <property type="nucleotide sequence ID" value="NZ_JXRP01000020.1"/>
</dbReference>
<keyword evidence="3 6" id="KW-0812">Transmembrane</keyword>
<comment type="subcellular location">
    <subcellularLocation>
        <location evidence="1">Membrane</location>
        <topology evidence="1">Multi-pass membrane protein</topology>
    </subcellularLocation>
</comment>
<feature type="transmembrane region" description="Helical" evidence="6">
    <location>
        <begin position="257"/>
        <end position="282"/>
    </location>
</feature>
<dbReference type="OrthoDB" id="9774361at2"/>
<dbReference type="STRING" id="889306.KP78_36450"/>
<comment type="similarity">
    <text evidence="2">Belongs to the autoinducer-2 exporter (AI-2E) (TC 2.A.86) family.</text>
</comment>
<dbReference type="PANTHER" id="PTHR21716">
    <property type="entry name" value="TRANSMEMBRANE PROTEIN"/>
    <property type="match status" value="1"/>
</dbReference>
<dbReference type="GO" id="GO:0016020">
    <property type="term" value="C:membrane"/>
    <property type="evidence" value="ECO:0007669"/>
    <property type="project" value="UniProtKB-SubCell"/>
</dbReference>
<sequence length="371" mass="41352">MDELKSIAARLVLVLGIITLSVIAVILIVRFIFPVVIGWVISLIFYRPSRIIERVAKIPFSVSIIASMAAFFTLLSGTAIGCGILFWPDIQRILRALPAYSAQLAEALQSFFSTIIVENVDNAENWLISKGLLNKETALTIVASIEQQAVSFIEGVGKTVMIELSTIVGLLPNTLISTVITLLSAYFFVKEKTFIDQKLKSWFPQKTIRYCKRLKRSLKHYIWSYIQAQMLLLLVTVVIVLIGLLQLNVEGAPALALIAGLLDLIPLIGTGILFIPWIFYSWINGFNKLALGLAIIQIMIILLRQLLEPRVLGTKLGLHPFLTFLLMYVCFQLFGFAGVVLTPILLLSISALKRAEAFQLLWIYIKKGTIS</sequence>
<reference evidence="7 8" key="1">
    <citation type="submission" date="2015-01" db="EMBL/GenBank/DDBJ databases">
        <title>Genome sequencing of Jeotgalibacillus soli.</title>
        <authorList>
            <person name="Goh K.M."/>
            <person name="Chan K.-G."/>
            <person name="Yaakop A.S."/>
            <person name="Ee R."/>
            <person name="Gan H.M."/>
            <person name="Chan C.S."/>
        </authorList>
    </citation>
    <scope>NUCLEOTIDE SEQUENCE [LARGE SCALE GENOMIC DNA]</scope>
    <source>
        <strain evidence="7 8">P9</strain>
    </source>
</reference>
<accession>A0A0C2VH29</accession>
<proteinExistence type="inferred from homology"/>
<feature type="transmembrane region" description="Helical" evidence="6">
    <location>
        <begin position="58"/>
        <end position="87"/>
    </location>
</feature>
<evidence type="ECO:0000256" key="3">
    <source>
        <dbReference type="ARBA" id="ARBA00022692"/>
    </source>
</evidence>
<gene>
    <name evidence="7" type="ORF">KP78_36450</name>
</gene>
<dbReference type="GO" id="GO:0055085">
    <property type="term" value="P:transmembrane transport"/>
    <property type="evidence" value="ECO:0007669"/>
    <property type="project" value="TreeGrafter"/>
</dbReference>
<dbReference type="Proteomes" id="UP000031938">
    <property type="component" value="Unassembled WGS sequence"/>
</dbReference>